<protein>
    <submittedName>
        <fullName evidence="1">Uncharacterized protein</fullName>
    </submittedName>
</protein>
<keyword evidence="2" id="KW-1185">Reference proteome</keyword>
<sequence length="263" mass="29279">MKHQTHYFIRSFIIFLTSIVLMLLTAKATLAAKGFEVVSPKLKYEGFSYSVWSAKWFQFAYSLPYTRNPILDTANCKIGQKGSVWFLGGPTDKFPAKGRNCTMPYGTALFFTQGAYSWDNEACSSDNKHIQKTNFTVAELRAKAKHDLNNVFGARNLIIDGMEVKGLPKTCNPKKLTSCQSPYRVQTPVFDYKVPSVNNLLISVNGACYKNLNKGKPYIVKGAIGDGYFVMIKPLSVGKHTLQFGEPDAKGKLPGLYNITVSK</sequence>
<evidence type="ECO:0000313" key="2">
    <source>
        <dbReference type="Proteomes" id="UP000195667"/>
    </source>
</evidence>
<dbReference type="AlphaFoldDB" id="A0A1R4H7Q4"/>
<dbReference type="Proteomes" id="UP000195667">
    <property type="component" value="Unassembled WGS sequence"/>
</dbReference>
<dbReference type="EMBL" id="FUKI01000099">
    <property type="protein sequence ID" value="SJM92197.1"/>
    <property type="molecule type" value="Genomic_DNA"/>
</dbReference>
<evidence type="ECO:0000313" key="1">
    <source>
        <dbReference type="EMBL" id="SJM92197.1"/>
    </source>
</evidence>
<reference evidence="2" key="1">
    <citation type="submission" date="2017-02" db="EMBL/GenBank/DDBJ databases">
        <authorList>
            <person name="Daims H."/>
        </authorList>
    </citation>
    <scope>NUCLEOTIDE SEQUENCE [LARGE SCALE GENOMIC DNA]</scope>
</reference>
<name>A0A1R4H7Q4_9GAMM</name>
<dbReference type="OrthoDB" id="5511088at2"/>
<dbReference type="RefSeq" id="WP_087143289.1">
    <property type="nucleotide sequence ID" value="NZ_FUKI01000099.1"/>
</dbReference>
<organism evidence="1 2">
    <name type="scientific">Crenothrix polyspora</name>
    <dbReference type="NCBI Taxonomy" id="360316"/>
    <lineage>
        <taxon>Bacteria</taxon>
        <taxon>Pseudomonadati</taxon>
        <taxon>Pseudomonadota</taxon>
        <taxon>Gammaproteobacteria</taxon>
        <taxon>Methylococcales</taxon>
        <taxon>Crenotrichaceae</taxon>
        <taxon>Crenothrix</taxon>
    </lineage>
</organism>
<gene>
    <name evidence="1" type="ORF">CRENPOLYSF1_250013</name>
</gene>
<accession>A0A1R4H7Q4</accession>
<proteinExistence type="predicted"/>